<reference evidence="3" key="1">
    <citation type="submission" date="2021-02" db="EMBL/GenBank/DDBJ databases">
        <authorList>
            <person name="Nowell W R."/>
        </authorList>
    </citation>
    <scope>NUCLEOTIDE SEQUENCE</scope>
</reference>
<name>A0A8S3C1X5_9BILA</name>
<organism evidence="3 4">
    <name type="scientific">Rotaria magnacalcarata</name>
    <dbReference type="NCBI Taxonomy" id="392030"/>
    <lineage>
        <taxon>Eukaryota</taxon>
        <taxon>Metazoa</taxon>
        <taxon>Spiralia</taxon>
        <taxon>Gnathifera</taxon>
        <taxon>Rotifera</taxon>
        <taxon>Eurotatoria</taxon>
        <taxon>Bdelloidea</taxon>
        <taxon>Philodinida</taxon>
        <taxon>Philodinidae</taxon>
        <taxon>Rotaria</taxon>
    </lineage>
</organism>
<dbReference type="Proteomes" id="UP000681967">
    <property type="component" value="Unassembled WGS sequence"/>
</dbReference>
<evidence type="ECO:0000313" key="4">
    <source>
        <dbReference type="Proteomes" id="UP000681967"/>
    </source>
</evidence>
<accession>A0A8S3C1X5</accession>
<evidence type="ECO:0000256" key="1">
    <source>
        <dbReference type="SAM" id="MobiDB-lite"/>
    </source>
</evidence>
<feature type="region of interest" description="Disordered" evidence="1">
    <location>
        <begin position="132"/>
        <end position="156"/>
    </location>
</feature>
<proteinExistence type="predicted"/>
<dbReference type="AlphaFoldDB" id="A0A8S3C1X5"/>
<dbReference type="EMBL" id="CAJOBH010154089">
    <property type="protein sequence ID" value="CAF4856345.1"/>
    <property type="molecule type" value="Genomic_DNA"/>
</dbReference>
<comment type="caution">
    <text evidence="3">The sequence shown here is derived from an EMBL/GenBank/DDBJ whole genome shotgun (WGS) entry which is preliminary data.</text>
</comment>
<dbReference type="EMBL" id="CAJOBJ010012453">
    <property type="protein sequence ID" value="CAF4165172.1"/>
    <property type="molecule type" value="Genomic_DNA"/>
</dbReference>
<dbReference type="Proteomes" id="UP000681720">
    <property type="component" value="Unassembled WGS sequence"/>
</dbReference>
<evidence type="ECO:0000313" key="3">
    <source>
        <dbReference type="EMBL" id="CAF4856345.1"/>
    </source>
</evidence>
<gene>
    <name evidence="3" type="ORF">BYL167_LOCUS50406</name>
    <name evidence="2" type="ORF">GIL414_LOCUS20116</name>
</gene>
<protein>
    <submittedName>
        <fullName evidence="3">Uncharacterized protein</fullName>
    </submittedName>
</protein>
<sequence length="156" mass="17784">MNNGRLHATNQHGTVAKVKPVDKAKTLVAPSYPSSVARPLAPWPRDQGEVSELYKVVLHHNTHPPLVQNDSWTVAAPFKEQKHVRTAVESIANNFSPQAQRLDIRKLPQSKQTIPYPGDGYYRGVDEFLKRSRDEPGTPNWIQKKQKRAQDFRKEK</sequence>
<evidence type="ECO:0000313" key="2">
    <source>
        <dbReference type="EMBL" id="CAF4165172.1"/>
    </source>
</evidence>